<keyword evidence="2" id="KW-1185">Reference proteome</keyword>
<comment type="caution">
    <text evidence="1">The sequence shown here is derived from an EMBL/GenBank/DDBJ whole genome shotgun (WGS) entry which is preliminary data.</text>
</comment>
<accession>A0ACC1YJC5</accession>
<dbReference type="Proteomes" id="UP001164539">
    <property type="component" value="Chromosome 3"/>
</dbReference>
<organism evidence="1 2">
    <name type="scientific">Melia azedarach</name>
    <name type="common">Chinaberry tree</name>
    <dbReference type="NCBI Taxonomy" id="155640"/>
    <lineage>
        <taxon>Eukaryota</taxon>
        <taxon>Viridiplantae</taxon>
        <taxon>Streptophyta</taxon>
        <taxon>Embryophyta</taxon>
        <taxon>Tracheophyta</taxon>
        <taxon>Spermatophyta</taxon>
        <taxon>Magnoliopsida</taxon>
        <taxon>eudicotyledons</taxon>
        <taxon>Gunneridae</taxon>
        <taxon>Pentapetalae</taxon>
        <taxon>rosids</taxon>
        <taxon>malvids</taxon>
        <taxon>Sapindales</taxon>
        <taxon>Meliaceae</taxon>
        <taxon>Melia</taxon>
    </lineage>
</organism>
<dbReference type="EMBL" id="CM051396">
    <property type="protein sequence ID" value="KAJ4723785.1"/>
    <property type="molecule type" value="Genomic_DNA"/>
</dbReference>
<gene>
    <name evidence="1" type="ORF">OWV82_007110</name>
</gene>
<name>A0ACC1YJC5_MELAZ</name>
<sequence length="914" mass="101256">MVQIFVFLFFTLFSATTGLHHHRRRLLHQPFFPVVPTSVPPSQPPSPSPSPQPLPHRQQLPKYPFSTTPPNTQQKPFFPSYPSPPSPPPPSVQSTFPANISSLLFPHPPSSSTHRHVIILAISLSLFSAAVIAAVSAIFLYFRGRHRGHTDKSAVSDSQRLFPPNLPPSDSSGKTATVQRNVSSSNQPSTSSEFLYLGTLVNSRSQEIPPEARNAGVKIGVSLAKSPSGYRKLGSPELNPLPPLPKHNPSYTSGEMCFSKEKEDVKCETTEEEDDDEEQFFSPRGSSGRGESRENLTPARIGSSSRRENFGSRSFNSRTASYPYSHSCSPANSITSSCHSPARNLSPNFMKSRSQENVNNNLSVSSSSISSRSDSGDSPDRVSSSSGKSKQSPTRFVPVKLPPPPPPLPPPRFWEIPTVARKSSRPPVLVPLSKPAVIESLGPILANEQLNKSENVEKTDETPLPKLKPLHWDKVRASSDRAMVWDQLKSSSFQLNEEMIETLFMVNNSSLNPKDNGRKQVLPSLNQENRVLDPKKSQNIAILLRALNVTIDEVCEALLEGNSDTLGTELLESLLKMAPTKEEERKIKEFKDESPFKLGPAEKFLRAVLDIPFAFKRIDAMLYIANFDSEVEYLKRSFETLQAACEELRKSRMFLKLLEAVLKTGNRMNVGTNRGDAQAFKLDTLLKLVDVKGTDGKTTLLHFVVQEIIRAEGSRLSSADQYMKMEKTQQSSFQDDVEFRKLGLQVVSGLSGELTNVKKVAAMDSDVLSSEVAKLAAGITKIMEVVKLNEETTMKESSRKFSNSMNEFLKKAEQEITSIQAQESVALSMVKEITEYFHGNSAKEEAHPFRIFLVVKDFLSTLDQVCKEVGKINERTIYSSVRPMPVNPTTPPAFPGFTARQHYGSSDDESSSFS</sequence>
<proteinExistence type="predicted"/>
<evidence type="ECO:0000313" key="2">
    <source>
        <dbReference type="Proteomes" id="UP001164539"/>
    </source>
</evidence>
<reference evidence="1 2" key="1">
    <citation type="journal article" date="2023" name="Science">
        <title>Complex scaffold remodeling in plant triterpene biosynthesis.</title>
        <authorList>
            <person name="De La Pena R."/>
            <person name="Hodgson H."/>
            <person name="Liu J.C."/>
            <person name="Stephenson M.J."/>
            <person name="Martin A.C."/>
            <person name="Owen C."/>
            <person name="Harkess A."/>
            <person name="Leebens-Mack J."/>
            <person name="Jimenez L.E."/>
            <person name="Osbourn A."/>
            <person name="Sattely E.S."/>
        </authorList>
    </citation>
    <scope>NUCLEOTIDE SEQUENCE [LARGE SCALE GENOMIC DNA]</scope>
    <source>
        <strain evidence="2">cv. JPN11</strain>
        <tissue evidence="1">Leaf</tissue>
    </source>
</reference>
<protein>
    <submittedName>
        <fullName evidence="1">Formin-like protein</fullName>
    </submittedName>
</protein>
<evidence type="ECO:0000313" key="1">
    <source>
        <dbReference type="EMBL" id="KAJ4723785.1"/>
    </source>
</evidence>